<dbReference type="GO" id="GO:0046540">
    <property type="term" value="C:U4/U6 x U5 tri-snRNP complex"/>
    <property type="evidence" value="ECO:0007669"/>
    <property type="project" value="TreeGrafter"/>
</dbReference>
<reference evidence="5" key="2">
    <citation type="submission" date="2023-05" db="EMBL/GenBank/DDBJ databases">
        <authorList>
            <consortium name="Lawrence Berkeley National Laboratory"/>
            <person name="Steindorff A."/>
            <person name="Hensen N."/>
            <person name="Bonometti L."/>
            <person name="Westerberg I."/>
            <person name="Brannstrom I.O."/>
            <person name="Guillou S."/>
            <person name="Cros-Aarteil S."/>
            <person name="Calhoun S."/>
            <person name="Haridas S."/>
            <person name="Kuo A."/>
            <person name="Mondo S."/>
            <person name="Pangilinan J."/>
            <person name="Riley R."/>
            <person name="Labutti K."/>
            <person name="Andreopoulos B."/>
            <person name="Lipzen A."/>
            <person name="Chen C."/>
            <person name="Yanf M."/>
            <person name="Daum C."/>
            <person name="Ng V."/>
            <person name="Clum A."/>
            <person name="Ohm R."/>
            <person name="Martin F."/>
            <person name="Silar P."/>
            <person name="Natvig D."/>
            <person name="Lalanne C."/>
            <person name="Gautier V."/>
            <person name="Ament-Velasquez S.L."/>
            <person name="Kruys A."/>
            <person name="Hutchinson M.I."/>
            <person name="Powell A.J."/>
            <person name="Barry K."/>
            <person name="Miller A.N."/>
            <person name="Grigoriev I.V."/>
            <person name="Debuchy R."/>
            <person name="Gladieux P."/>
            <person name="Thoren M.H."/>
            <person name="Johannesson H."/>
        </authorList>
    </citation>
    <scope>NUCLEOTIDE SEQUENCE</scope>
    <source>
        <strain evidence="5">PSN243</strain>
    </source>
</reference>
<evidence type="ECO:0000256" key="1">
    <source>
        <dbReference type="ARBA" id="ARBA00022574"/>
    </source>
</evidence>
<gene>
    <name evidence="5" type="ORF">QBC34DRAFT_437269</name>
</gene>
<dbReference type="Pfam" id="PF25173">
    <property type="entry name" value="Beta-prop_WDR3_1st"/>
    <property type="match status" value="1"/>
</dbReference>
<dbReference type="InterPro" id="IPR020472">
    <property type="entry name" value="WD40_PAC1"/>
</dbReference>
<dbReference type="InterPro" id="IPR001680">
    <property type="entry name" value="WD40_rpt"/>
</dbReference>
<dbReference type="InterPro" id="IPR019775">
    <property type="entry name" value="WD40_repeat_CS"/>
</dbReference>
<dbReference type="GO" id="GO:0000398">
    <property type="term" value="P:mRNA splicing, via spliceosome"/>
    <property type="evidence" value="ECO:0007669"/>
    <property type="project" value="TreeGrafter"/>
</dbReference>
<keyword evidence="1 3" id="KW-0853">WD repeat</keyword>
<keyword evidence="2" id="KW-0677">Repeat</keyword>
<feature type="repeat" description="WD" evidence="3">
    <location>
        <begin position="1092"/>
        <end position="1133"/>
    </location>
</feature>
<dbReference type="SUPFAM" id="SSF52540">
    <property type="entry name" value="P-loop containing nucleoside triphosphate hydrolases"/>
    <property type="match status" value="1"/>
</dbReference>
<dbReference type="EMBL" id="MU865932">
    <property type="protein sequence ID" value="KAK4450430.1"/>
    <property type="molecule type" value="Genomic_DNA"/>
</dbReference>
<dbReference type="InterPro" id="IPR007111">
    <property type="entry name" value="NACHT_NTPase"/>
</dbReference>
<feature type="repeat" description="WD" evidence="3">
    <location>
        <begin position="1050"/>
        <end position="1091"/>
    </location>
</feature>
<dbReference type="Gene3D" id="3.40.50.300">
    <property type="entry name" value="P-loop containing nucleotide triphosphate hydrolases"/>
    <property type="match status" value="1"/>
</dbReference>
<feature type="repeat" description="WD" evidence="3">
    <location>
        <begin position="1302"/>
        <end position="1343"/>
    </location>
</feature>
<evidence type="ECO:0000313" key="5">
    <source>
        <dbReference type="EMBL" id="KAK4450430.1"/>
    </source>
</evidence>
<dbReference type="InterPro" id="IPR010730">
    <property type="entry name" value="HET"/>
</dbReference>
<evidence type="ECO:0000256" key="3">
    <source>
        <dbReference type="PROSITE-ProRule" id="PRU00221"/>
    </source>
</evidence>
<accession>A0AAV9GPS0</accession>
<sequence>MASFSLTYPMPPLPNKRAQGTIGADLVVTYHSDFAHTEEGESSGIPLLLSMFNAGVRTATLEDGWEGKWFTIVARVCPKKLTFVGVRLDGWETDDTQSVQVSLALPRDGDLTPIVPRVLSGSDDSAPWPTSSAHASFAGPVDLDTFHIKEDVWPEALRKTSVFIKLGSYLLPESDRPPHKGVHAYHVLLLFPLEQQPRSSLLGWMRQAANPFPRGSWIVCSGRILGVLNQRNNTGDFHLRRDSPDDKVPPYAILSHTWGDEEVLFRDIEDGTYRCKTGYAKIQFCADQAERDGLKFFWVDTCCIDKSNDAELQKALDSMFRWYRNAAKCYVYLTDVSKTRKRDADGNLEWELAFRKSRWFFRGWTLQELIAPTVVEFFSEDRKRLGDKTSLAQHIRSVTGIPLEALQANALSNFSFEVRMSWIEKRSTTREEDKAYCLFGIFNVQMPLQYGEGEEEAFRRLREEISKHDRCLAHFLSTNPRLDKRRIEEDKGGLLADAYRWVLANPNFRRWHDEPESRILWIKGDPGKGKTMLLCGIINELERAIVGEGHCRNLAYFFCQATDSRINNATAVLRGLIYLVANQQPRLVPHLRKYTNTGESLSDANAWVALSDILGGMLGDPNLKPTYLVIDALDECMGDLSTLLRFIVEKLSMFPHVKWIISSRNWPDIEKHLNAATGRVRLCLELNEVSVSDAVTAYVRSKVHLLAERNEYEPDTRDAVESYLSQNAQGTFLWVALVCHELADISGWEVEEVLTVFPPGLDALYRRMINQICTSRNFQLRRQILAVVSVVLRPITLDELPSLVEMPRRCSGSDKALTEIVGLCGSFLALRERTISFIHQSAKDFLLGDAAHEVFPSGIEDIHHTIFSRSLYIMSGTLKRDMYSLGDPGSPIDEVKLPDPDPLAAARYACVYWVDHLYDLQSSGNIHHPDIFQDGGVIDKFLRKHYLNWLEALSLCRSMSQGVLSVAKLESVLQQRTITSKLPRLVYDMRRFIQYCRWVAENHPLQVYASALVFSPARSITRGLFKQEERRWITAGPVVEQDWNACTQTLEGHSGGVSSVAFSPDSKLVASGSYDSTVKIWDAATGACTQTLEGHSGSVFSVAFSPDSKLVASGSGDKTVKIWDAATGACMQTLKGHSDYVYSVAFSPDSKLVASGSGDKTVKIWDAATGAYMQTLKGHSGYVYSVAFSPDSKLVASGSDDSTVKIWDVATGACTQTLEGHSGGVSSVAFSPDSKLVASGSDDSTVKIWDAATGACTQTLEGHSGGVSSVAFSPDSKLVASGSYDSTVKIWDAATGAYMQTLKGHSGSVISVAFSPDSKLVASGSYDKTVKIWDVATGACTQTLEGHSGSVYSVAFSPDTKLVASGSYDKTVKIWDVATGACTQTLKKMVFSAFIASWSGDTKISLRKPYGIGSDRKWITRGSENRLWLPSGCRPGQWALSASTIAIGCSSGRVLIMTFRADN</sequence>
<dbReference type="PROSITE" id="PS00678">
    <property type="entry name" value="WD_REPEATS_1"/>
    <property type="match status" value="8"/>
</dbReference>
<dbReference type="SMART" id="SM00320">
    <property type="entry name" value="WD40"/>
    <property type="match status" value="8"/>
</dbReference>
<comment type="caution">
    <text evidence="5">The sequence shown here is derived from an EMBL/GenBank/DDBJ whole genome shotgun (WGS) entry which is preliminary data.</text>
</comment>
<evidence type="ECO:0000313" key="6">
    <source>
        <dbReference type="Proteomes" id="UP001321760"/>
    </source>
</evidence>
<dbReference type="PANTHER" id="PTHR19846">
    <property type="entry name" value="WD40 REPEAT PROTEIN"/>
    <property type="match status" value="1"/>
</dbReference>
<feature type="domain" description="NACHT" evidence="4">
    <location>
        <begin position="518"/>
        <end position="739"/>
    </location>
</feature>
<dbReference type="InterPro" id="IPR027417">
    <property type="entry name" value="P-loop_NTPase"/>
</dbReference>
<feature type="repeat" description="WD" evidence="3">
    <location>
        <begin position="1134"/>
        <end position="1175"/>
    </location>
</feature>
<dbReference type="PROSITE" id="PS50837">
    <property type="entry name" value="NACHT"/>
    <property type="match status" value="1"/>
</dbReference>
<dbReference type="PANTHER" id="PTHR19846:SF0">
    <property type="entry name" value="PRE-MRNA PROCESSING FACTOR 4"/>
    <property type="match status" value="1"/>
</dbReference>
<evidence type="ECO:0000259" key="4">
    <source>
        <dbReference type="PROSITE" id="PS50837"/>
    </source>
</evidence>
<organism evidence="5 6">
    <name type="scientific">Podospora aff. communis PSN243</name>
    <dbReference type="NCBI Taxonomy" id="3040156"/>
    <lineage>
        <taxon>Eukaryota</taxon>
        <taxon>Fungi</taxon>
        <taxon>Dikarya</taxon>
        <taxon>Ascomycota</taxon>
        <taxon>Pezizomycotina</taxon>
        <taxon>Sordariomycetes</taxon>
        <taxon>Sordariomycetidae</taxon>
        <taxon>Sordariales</taxon>
        <taxon>Podosporaceae</taxon>
        <taxon>Podospora</taxon>
    </lineage>
</organism>
<protein>
    <submittedName>
        <fullName evidence="5">WD40 repeat-like protein</fullName>
    </submittedName>
</protein>
<dbReference type="PRINTS" id="PR00320">
    <property type="entry name" value="GPROTEINBRPT"/>
</dbReference>
<keyword evidence="6" id="KW-1185">Reference proteome</keyword>
<name>A0AAV9GPS0_9PEZI</name>
<dbReference type="GO" id="GO:0030621">
    <property type="term" value="F:U4 snRNA binding"/>
    <property type="evidence" value="ECO:0007669"/>
    <property type="project" value="TreeGrafter"/>
</dbReference>
<dbReference type="Pfam" id="PF06985">
    <property type="entry name" value="HET"/>
    <property type="match status" value="1"/>
</dbReference>
<dbReference type="InterPro" id="IPR056884">
    <property type="entry name" value="NPHP3-like_N"/>
</dbReference>
<dbReference type="Pfam" id="PF00400">
    <property type="entry name" value="WD40"/>
    <property type="match status" value="4"/>
</dbReference>
<dbReference type="GO" id="GO:0017070">
    <property type="term" value="F:U6 snRNA binding"/>
    <property type="evidence" value="ECO:0007669"/>
    <property type="project" value="TreeGrafter"/>
</dbReference>
<dbReference type="InterPro" id="IPR036322">
    <property type="entry name" value="WD40_repeat_dom_sf"/>
</dbReference>
<dbReference type="Gene3D" id="2.130.10.10">
    <property type="entry name" value="YVTN repeat-like/Quinoprotein amine dehydrogenase"/>
    <property type="match status" value="4"/>
</dbReference>
<dbReference type="CDD" id="cd00200">
    <property type="entry name" value="WD40"/>
    <property type="match status" value="1"/>
</dbReference>
<evidence type="ECO:0000256" key="2">
    <source>
        <dbReference type="ARBA" id="ARBA00022737"/>
    </source>
</evidence>
<reference evidence="5" key="1">
    <citation type="journal article" date="2023" name="Mol. Phylogenet. Evol.">
        <title>Genome-scale phylogeny and comparative genomics of the fungal order Sordariales.</title>
        <authorList>
            <person name="Hensen N."/>
            <person name="Bonometti L."/>
            <person name="Westerberg I."/>
            <person name="Brannstrom I.O."/>
            <person name="Guillou S."/>
            <person name="Cros-Aarteil S."/>
            <person name="Calhoun S."/>
            <person name="Haridas S."/>
            <person name="Kuo A."/>
            <person name="Mondo S."/>
            <person name="Pangilinan J."/>
            <person name="Riley R."/>
            <person name="LaButti K."/>
            <person name="Andreopoulos B."/>
            <person name="Lipzen A."/>
            <person name="Chen C."/>
            <person name="Yan M."/>
            <person name="Daum C."/>
            <person name="Ng V."/>
            <person name="Clum A."/>
            <person name="Steindorff A."/>
            <person name="Ohm R.A."/>
            <person name="Martin F."/>
            <person name="Silar P."/>
            <person name="Natvig D.O."/>
            <person name="Lalanne C."/>
            <person name="Gautier V."/>
            <person name="Ament-Velasquez S.L."/>
            <person name="Kruys A."/>
            <person name="Hutchinson M.I."/>
            <person name="Powell A.J."/>
            <person name="Barry K."/>
            <person name="Miller A.N."/>
            <person name="Grigoriev I.V."/>
            <person name="Debuchy R."/>
            <person name="Gladieux P."/>
            <person name="Hiltunen Thoren M."/>
            <person name="Johannesson H."/>
        </authorList>
    </citation>
    <scope>NUCLEOTIDE SEQUENCE</scope>
    <source>
        <strain evidence="5">PSN243</strain>
    </source>
</reference>
<dbReference type="InterPro" id="IPR015943">
    <property type="entry name" value="WD40/YVTN_repeat-like_dom_sf"/>
</dbReference>
<dbReference type="PROSITE" id="PS50082">
    <property type="entry name" value="WD_REPEATS_2"/>
    <property type="match status" value="8"/>
</dbReference>
<dbReference type="Pfam" id="PF24883">
    <property type="entry name" value="NPHP3_N"/>
    <property type="match status" value="1"/>
</dbReference>
<feature type="repeat" description="WD" evidence="3">
    <location>
        <begin position="1176"/>
        <end position="1217"/>
    </location>
</feature>
<feature type="repeat" description="WD" evidence="3">
    <location>
        <begin position="1260"/>
        <end position="1301"/>
    </location>
</feature>
<feature type="repeat" description="WD" evidence="3">
    <location>
        <begin position="1218"/>
        <end position="1259"/>
    </location>
</feature>
<proteinExistence type="predicted"/>
<dbReference type="PROSITE" id="PS50294">
    <property type="entry name" value="WD_REPEATS_REGION"/>
    <property type="match status" value="8"/>
</dbReference>
<dbReference type="Proteomes" id="UP001321760">
    <property type="component" value="Unassembled WGS sequence"/>
</dbReference>
<feature type="repeat" description="WD" evidence="3">
    <location>
        <begin position="1344"/>
        <end position="1385"/>
    </location>
</feature>
<dbReference type="SUPFAM" id="SSF50978">
    <property type="entry name" value="WD40 repeat-like"/>
    <property type="match status" value="1"/>
</dbReference>